<reference evidence="1 2" key="1">
    <citation type="submission" date="2023-07" db="EMBL/GenBank/DDBJ databases">
        <title>Genomic Encyclopedia of Type Strains, Phase IV (KMG-IV): sequencing the most valuable type-strain genomes for metagenomic binning, comparative biology and taxonomic classification.</title>
        <authorList>
            <person name="Goeker M."/>
        </authorList>
    </citation>
    <scope>NUCLEOTIDE SEQUENCE [LARGE SCALE GENOMIC DNA]</scope>
    <source>
        <strain evidence="1 2">DSM 46876</strain>
    </source>
</reference>
<name>A0AAJ1TN48_9BACL</name>
<proteinExistence type="predicted"/>
<dbReference type="Proteomes" id="UP001238450">
    <property type="component" value="Unassembled WGS sequence"/>
</dbReference>
<sequence length="45" mass="4608">MAMCLEGGHGADIRYISPADNRGAGAWVGNSSGRLSGWDSSIVQG</sequence>
<comment type="caution">
    <text evidence="1">The sequence shown here is derived from an EMBL/GenBank/DDBJ whole genome shotgun (WGS) entry which is preliminary data.</text>
</comment>
<evidence type="ECO:0000313" key="1">
    <source>
        <dbReference type="EMBL" id="MDQ0417601.1"/>
    </source>
</evidence>
<dbReference type="AlphaFoldDB" id="A0AAJ1TN48"/>
<accession>A0AAJ1TN48</accession>
<organism evidence="1 2">
    <name type="scientific">Croceifilum oryzae</name>
    <dbReference type="NCBI Taxonomy" id="1553429"/>
    <lineage>
        <taxon>Bacteria</taxon>
        <taxon>Bacillati</taxon>
        <taxon>Bacillota</taxon>
        <taxon>Bacilli</taxon>
        <taxon>Bacillales</taxon>
        <taxon>Thermoactinomycetaceae</taxon>
        <taxon>Croceifilum</taxon>
    </lineage>
</organism>
<evidence type="ECO:0000313" key="2">
    <source>
        <dbReference type="Proteomes" id="UP001238450"/>
    </source>
</evidence>
<dbReference type="EMBL" id="JAUSUV010000007">
    <property type="protein sequence ID" value="MDQ0417601.1"/>
    <property type="molecule type" value="Genomic_DNA"/>
</dbReference>
<gene>
    <name evidence="1" type="ORF">J2Z48_001774</name>
</gene>
<keyword evidence="2" id="KW-1185">Reference proteome</keyword>
<protein>
    <submittedName>
        <fullName evidence="1">Uncharacterized protein</fullName>
    </submittedName>
</protein>